<dbReference type="InterPro" id="IPR050270">
    <property type="entry name" value="DegV_domain_contain"/>
</dbReference>
<dbReference type="RefSeq" id="WP_002563967.1">
    <property type="nucleotide sequence ID" value="NZ_CALJSN010000010.1"/>
</dbReference>
<dbReference type="PANTHER" id="PTHR33434">
    <property type="entry name" value="DEGV DOMAIN-CONTAINING PROTEIN DR_1986-RELATED"/>
    <property type="match status" value="1"/>
</dbReference>
<dbReference type="SUPFAM" id="SSF82549">
    <property type="entry name" value="DAK1/DegV-like"/>
    <property type="match status" value="1"/>
</dbReference>
<protein>
    <submittedName>
        <fullName evidence="2">EDD domain protein, DegV family</fullName>
    </submittedName>
</protein>
<dbReference type="Proteomes" id="UP000183687">
    <property type="component" value="Unassembled WGS sequence"/>
</dbReference>
<dbReference type="InterPro" id="IPR003797">
    <property type="entry name" value="DegV"/>
</dbReference>
<keyword evidence="1" id="KW-0446">Lipid-binding</keyword>
<dbReference type="Pfam" id="PF02645">
    <property type="entry name" value="DegV"/>
    <property type="match status" value="1"/>
</dbReference>
<dbReference type="InterPro" id="IPR043168">
    <property type="entry name" value="DegV_C"/>
</dbReference>
<evidence type="ECO:0000313" key="3">
    <source>
        <dbReference type="Proteomes" id="UP000183687"/>
    </source>
</evidence>
<proteinExistence type="predicted"/>
<dbReference type="NCBIfam" id="TIGR00762">
    <property type="entry name" value="DegV"/>
    <property type="match status" value="1"/>
</dbReference>
<reference evidence="2 3" key="1">
    <citation type="submission" date="2016-10" db="EMBL/GenBank/DDBJ databases">
        <authorList>
            <person name="Varghese N."/>
            <person name="Submissions S."/>
        </authorList>
    </citation>
    <scope>NUCLEOTIDE SEQUENCE [LARGE SCALE GENOMIC DNA]</scope>
    <source>
        <strain evidence="2 3">DSM 20586</strain>
    </source>
</reference>
<dbReference type="Gene3D" id="3.40.50.10170">
    <property type="match status" value="1"/>
</dbReference>
<dbReference type="AlphaFoldDB" id="A0AB38A7X2"/>
<dbReference type="GO" id="GO:0008289">
    <property type="term" value="F:lipid binding"/>
    <property type="evidence" value="ECO:0007669"/>
    <property type="project" value="UniProtKB-KW"/>
</dbReference>
<evidence type="ECO:0000313" key="2">
    <source>
        <dbReference type="EMBL" id="SEB97365.1"/>
    </source>
</evidence>
<accession>A0AB38A7X2</accession>
<dbReference type="EMBL" id="FNSH01000001">
    <property type="protein sequence ID" value="SEB97365.1"/>
    <property type="molecule type" value="Genomic_DNA"/>
</dbReference>
<dbReference type="PANTHER" id="PTHR33434:SF2">
    <property type="entry name" value="FATTY ACID-BINDING PROTEIN TM_1468"/>
    <property type="match status" value="1"/>
</dbReference>
<dbReference type="Gene3D" id="3.30.1180.10">
    <property type="match status" value="1"/>
</dbReference>
<sequence>MSNFVLSCCSPVDVSEEFLAPRHIPYLTFNYMLDNAWYKDDFGRSNTPHSLFEKMLAGAQATTSQVSVGAYLDFWRPLLAAGNDVLHVTLSSGISGTYQSAVNAAKILAEEFPQQKLYVVDSLCASAGYGLLVSKLAELRDKNTPIDEVRDWAETHNREVQSWFFSSDLRFFIKGGRISKTAGVVGGMLHICPLMHVAPNGSLAIKEKIRTKKRAMKRVVSIMEETCNDGLEYTGELFISHSDCLEDAQATAELLSQAFPKAQPIQIFEIGATIGVHTGPGTVAVFWWGEPRKE</sequence>
<name>A0AB38A7X2_9ACTN</name>
<gene>
    <name evidence="2" type="ORF">SAMN04489746_1369</name>
</gene>
<organism evidence="2 3">
    <name type="scientific">Atopobium minutum</name>
    <dbReference type="NCBI Taxonomy" id="1381"/>
    <lineage>
        <taxon>Bacteria</taxon>
        <taxon>Bacillati</taxon>
        <taxon>Actinomycetota</taxon>
        <taxon>Coriobacteriia</taxon>
        <taxon>Coriobacteriales</taxon>
        <taxon>Atopobiaceae</taxon>
        <taxon>Atopobium</taxon>
    </lineage>
</organism>
<evidence type="ECO:0000256" key="1">
    <source>
        <dbReference type="ARBA" id="ARBA00023121"/>
    </source>
</evidence>
<comment type="caution">
    <text evidence="2">The sequence shown here is derived from an EMBL/GenBank/DDBJ whole genome shotgun (WGS) entry which is preliminary data.</text>
</comment>
<dbReference type="PROSITE" id="PS51482">
    <property type="entry name" value="DEGV"/>
    <property type="match status" value="1"/>
</dbReference>